<feature type="transmembrane region" description="Helical" evidence="5">
    <location>
        <begin position="128"/>
        <end position="150"/>
    </location>
</feature>
<feature type="transmembrane region" description="Helical" evidence="5">
    <location>
        <begin position="192"/>
        <end position="208"/>
    </location>
</feature>
<feature type="domain" description="O-antigen ligase-related" evidence="6">
    <location>
        <begin position="202"/>
        <end position="339"/>
    </location>
</feature>
<feature type="transmembrane region" description="Helical" evidence="5">
    <location>
        <begin position="49"/>
        <end position="68"/>
    </location>
</feature>
<dbReference type="PANTHER" id="PTHR37422:SF13">
    <property type="entry name" value="LIPOPOLYSACCHARIDE BIOSYNTHESIS PROTEIN PA4999-RELATED"/>
    <property type="match status" value="1"/>
</dbReference>
<reference evidence="7 8" key="1">
    <citation type="submission" date="2017-04" db="EMBL/GenBank/DDBJ databases">
        <authorList>
            <person name="Afonso C.L."/>
            <person name="Miller P.J."/>
            <person name="Scott M.A."/>
            <person name="Spackman E."/>
            <person name="Goraichik I."/>
            <person name="Dimitrov K.M."/>
            <person name="Suarez D.L."/>
            <person name="Swayne D.E."/>
        </authorList>
    </citation>
    <scope>NUCLEOTIDE SEQUENCE [LARGE SCALE GENOMIC DNA]</scope>
    <source>
        <strain evidence="7 8">A2P</strain>
    </source>
</reference>
<dbReference type="RefSeq" id="WP_085085261.1">
    <property type="nucleotide sequence ID" value="NZ_FXAK01000004.1"/>
</dbReference>
<dbReference type="AlphaFoldDB" id="A0A1X7F136"/>
<evidence type="ECO:0000313" key="7">
    <source>
        <dbReference type="EMBL" id="SMF43984.1"/>
    </source>
</evidence>
<protein>
    <submittedName>
        <fullName evidence="7">O-antigen ligase</fullName>
    </submittedName>
</protein>
<name>A0A1X7F136_9PROT</name>
<feature type="transmembrane region" description="Helical" evidence="5">
    <location>
        <begin position="366"/>
        <end position="383"/>
    </location>
</feature>
<keyword evidence="2 5" id="KW-0812">Transmembrane</keyword>
<organism evidence="7 8">
    <name type="scientific">Azospirillum oryzae</name>
    <dbReference type="NCBI Taxonomy" id="286727"/>
    <lineage>
        <taxon>Bacteria</taxon>
        <taxon>Pseudomonadati</taxon>
        <taxon>Pseudomonadota</taxon>
        <taxon>Alphaproteobacteria</taxon>
        <taxon>Rhodospirillales</taxon>
        <taxon>Azospirillaceae</taxon>
        <taxon>Azospirillum</taxon>
    </lineage>
</organism>
<evidence type="ECO:0000256" key="5">
    <source>
        <dbReference type="SAM" id="Phobius"/>
    </source>
</evidence>
<dbReference type="STRING" id="286727.SAMN02982917_2270"/>
<evidence type="ECO:0000313" key="8">
    <source>
        <dbReference type="Proteomes" id="UP000192936"/>
    </source>
</evidence>
<keyword evidence="3 5" id="KW-1133">Transmembrane helix</keyword>
<accession>A0A1X7F136</accession>
<dbReference type="Proteomes" id="UP000192936">
    <property type="component" value="Unassembled WGS sequence"/>
</dbReference>
<dbReference type="PANTHER" id="PTHR37422">
    <property type="entry name" value="TEICHURONIC ACID BIOSYNTHESIS PROTEIN TUAE"/>
    <property type="match status" value="1"/>
</dbReference>
<evidence type="ECO:0000256" key="2">
    <source>
        <dbReference type="ARBA" id="ARBA00022692"/>
    </source>
</evidence>
<feature type="transmembrane region" description="Helical" evidence="5">
    <location>
        <begin position="325"/>
        <end position="345"/>
    </location>
</feature>
<dbReference type="InterPro" id="IPR051533">
    <property type="entry name" value="WaaL-like"/>
</dbReference>
<proteinExistence type="predicted"/>
<dbReference type="InterPro" id="IPR007016">
    <property type="entry name" value="O-antigen_ligase-rel_domated"/>
</dbReference>
<keyword evidence="7" id="KW-0436">Ligase</keyword>
<dbReference type="EMBL" id="FXAK01000004">
    <property type="protein sequence ID" value="SMF43984.1"/>
    <property type="molecule type" value="Genomic_DNA"/>
</dbReference>
<feature type="transmembrane region" description="Helical" evidence="5">
    <location>
        <begin position="389"/>
        <end position="410"/>
    </location>
</feature>
<gene>
    <name evidence="7" type="ORF">SAMN02982917_2270</name>
</gene>
<feature type="transmembrane region" description="Helical" evidence="5">
    <location>
        <begin position="80"/>
        <end position="97"/>
    </location>
</feature>
<evidence type="ECO:0000256" key="1">
    <source>
        <dbReference type="ARBA" id="ARBA00004141"/>
    </source>
</evidence>
<evidence type="ECO:0000259" key="6">
    <source>
        <dbReference type="Pfam" id="PF04932"/>
    </source>
</evidence>
<evidence type="ECO:0000256" key="3">
    <source>
        <dbReference type="ARBA" id="ARBA00022989"/>
    </source>
</evidence>
<dbReference type="OrthoDB" id="4391260at2"/>
<keyword evidence="4 5" id="KW-0472">Membrane</keyword>
<feature type="transmembrane region" description="Helical" evidence="5">
    <location>
        <begin position="238"/>
        <end position="262"/>
    </location>
</feature>
<comment type="subcellular location">
    <subcellularLocation>
        <location evidence="1">Membrane</location>
        <topology evidence="1">Multi-pass membrane protein</topology>
    </subcellularLocation>
</comment>
<evidence type="ECO:0000256" key="4">
    <source>
        <dbReference type="ARBA" id="ARBA00023136"/>
    </source>
</evidence>
<dbReference type="GO" id="GO:0016874">
    <property type="term" value="F:ligase activity"/>
    <property type="evidence" value="ECO:0007669"/>
    <property type="project" value="UniProtKB-KW"/>
</dbReference>
<sequence length="456" mass="47391">MQNDALQSPRRDPFATVVCFAFLAVLMVGSTPFGAESTESIDKSGAVDGLRQVLISGLFALAVPLLLVRARRLGPILSSNPFLVILAMWCAVSVLWSPVPDLAARRVLAGGLVGALALLCASLSPRSLVGVLLGVTGGVMAANLLGALFVPGLAFDHEGHLEGLHPQKNVAGYACAVSSLIWLSVGLSRRNSWLVAGGLAWGAALVLTGSRTSLGMFAAAAALIPVFLAGLRRGFDRGLFALVLVAVAVGMAPAVYAATVVLSGTFGDVTFTGRTEIWSFVWRKTMEAPLTGFGYGSFWAVGDKAPALREASEQVARYTEAHNGFLDVMVSVGTVGLALSVAALFRPFIGIWSYRPGALTSESQDVVLLAMALLAFGIGHNALESSLLQGTGALWALMVVAVLTLGVHFPGRSGLPTQLRSTAEHSGRVLGPAAARTARLATAVAHPNDAKCPTNL</sequence>
<feature type="transmembrane region" description="Helical" evidence="5">
    <location>
        <begin position="103"/>
        <end position="121"/>
    </location>
</feature>
<feature type="transmembrane region" description="Helical" evidence="5">
    <location>
        <begin position="170"/>
        <end position="187"/>
    </location>
</feature>
<dbReference type="Pfam" id="PF04932">
    <property type="entry name" value="Wzy_C"/>
    <property type="match status" value="1"/>
</dbReference>
<dbReference type="GO" id="GO:0016020">
    <property type="term" value="C:membrane"/>
    <property type="evidence" value="ECO:0007669"/>
    <property type="project" value="UniProtKB-SubCell"/>
</dbReference>
<feature type="transmembrane region" description="Helical" evidence="5">
    <location>
        <begin position="12"/>
        <end position="29"/>
    </location>
</feature>
<feature type="transmembrane region" description="Helical" evidence="5">
    <location>
        <begin position="214"/>
        <end position="231"/>
    </location>
</feature>